<sequence length="46" mass="5238">MLKITISYENEIDKSKMNEILSFIKPTGPVKSSNNGKYTKVYVSIK</sequence>
<reference evidence="1" key="1">
    <citation type="submission" date="2020-05" db="EMBL/GenBank/DDBJ databases">
        <title>Genomic insights into acetone-butanol-ethanol (ABE) fermentation by sequencing solventogenic clostridia strains.</title>
        <authorList>
            <person name="Brown S."/>
        </authorList>
    </citation>
    <scope>NUCLEOTIDE SEQUENCE</scope>
    <source>
        <strain evidence="1">DJ126</strain>
    </source>
</reference>
<protein>
    <submittedName>
        <fullName evidence="1">Uncharacterized protein</fullName>
    </submittedName>
</protein>
<evidence type="ECO:0000313" key="1">
    <source>
        <dbReference type="EMBL" id="NRV07475.1"/>
    </source>
</evidence>
<dbReference type="EMBL" id="JABSXK010000001">
    <property type="protein sequence ID" value="NRV07475.1"/>
    <property type="molecule type" value="Genomic_DNA"/>
</dbReference>
<evidence type="ECO:0000313" key="2">
    <source>
        <dbReference type="Proteomes" id="UP000821656"/>
    </source>
</evidence>
<organism evidence="1 2">
    <name type="scientific">Clostridium beijerinckii</name>
    <name type="common">Clostridium MP</name>
    <dbReference type="NCBI Taxonomy" id="1520"/>
    <lineage>
        <taxon>Bacteria</taxon>
        <taxon>Bacillati</taxon>
        <taxon>Bacillota</taxon>
        <taxon>Clostridia</taxon>
        <taxon>Eubacteriales</taxon>
        <taxon>Clostridiaceae</taxon>
        <taxon>Clostridium</taxon>
    </lineage>
</organism>
<gene>
    <name evidence="1" type="ORF">DFH45_000438</name>
</gene>
<dbReference type="Proteomes" id="UP000821656">
    <property type="component" value="Unassembled WGS sequence"/>
</dbReference>
<proteinExistence type="predicted"/>
<dbReference type="RefSeq" id="WP_173695946.1">
    <property type="nucleotide sequence ID" value="NZ_CP016090.1"/>
</dbReference>
<accession>A0A9Q5CBQ1</accession>
<name>A0A9Q5CBQ1_CLOBE</name>
<comment type="caution">
    <text evidence="1">The sequence shown here is derived from an EMBL/GenBank/DDBJ whole genome shotgun (WGS) entry which is preliminary data.</text>
</comment>
<dbReference type="AlphaFoldDB" id="A0A9Q5CBQ1"/>